<reference evidence="3" key="1">
    <citation type="submission" date="2022-11" db="UniProtKB">
        <authorList>
            <consortium name="WormBaseParasite"/>
        </authorList>
    </citation>
    <scope>IDENTIFICATION</scope>
</reference>
<organism evidence="2 3">
    <name type="scientific">Globodera rostochiensis</name>
    <name type="common">Golden nematode worm</name>
    <name type="synonym">Heterodera rostochiensis</name>
    <dbReference type="NCBI Taxonomy" id="31243"/>
    <lineage>
        <taxon>Eukaryota</taxon>
        <taxon>Metazoa</taxon>
        <taxon>Ecdysozoa</taxon>
        <taxon>Nematoda</taxon>
        <taxon>Chromadorea</taxon>
        <taxon>Rhabditida</taxon>
        <taxon>Tylenchina</taxon>
        <taxon>Tylenchomorpha</taxon>
        <taxon>Tylenchoidea</taxon>
        <taxon>Heteroderidae</taxon>
        <taxon>Heteroderinae</taxon>
        <taxon>Globodera</taxon>
    </lineage>
</organism>
<feature type="region of interest" description="Disordered" evidence="1">
    <location>
        <begin position="47"/>
        <end position="133"/>
    </location>
</feature>
<evidence type="ECO:0000313" key="2">
    <source>
        <dbReference type="Proteomes" id="UP000887572"/>
    </source>
</evidence>
<name>A0A914I3V6_GLORO</name>
<accession>A0A914I3V6</accession>
<proteinExistence type="predicted"/>
<protein>
    <submittedName>
        <fullName evidence="3">Uncharacterized protein</fullName>
    </submittedName>
</protein>
<feature type="compositionally biased region" description="Basic and acidic residues" evidence="1">
    <location>
        <begin position="96"/>
        <end position="110"/>
    </location>
</feature>
<dbReference type="AlphaFoldDB" id="A0A914I3V6"/>
<dbReference type="WBParaSite" id="Gr19_v10_g6356.t1">
    <property type="protein sequence ID" value="Gr19_v10_g6356.t1"/>
    <property type="gene ID" value="Gr19_v10_g6356"/>
</dbReference>
<dbReference type="Proteomes" id="UP000887572">
    <property type="component" value="Unplaced"/>
</dbReference>
<feature type="region of interest" description="Disordered" evidence="1">
    <location>
        <begin position="1"/>
        <end position="20"/>
    </location>
</feature>
<evidence type="ECO:0000313" key="3">
    <source>
        <dbReference type="WBParaSite" id="Gr19_v10_g6356.t1"/>
    </source>
</evidence>
<sequence>MPRPSEGKGPLPVDFPRPAFAADPQVLQQMLSTTFAGIQTMKNEMARMREAQAQAERAKELAEKEVEAAVHEERDKEEEETKPKPAEKQRKRNRSREREKGRSPKWKEEAPDGQSRAGRRPAGGSRGMDEGRK</sequence>
<feature type="compositionally biased region" description="Basic and acidic residues" evidence="1">
    <location>
        <begin position="47"/>
        <end position="88"/>
    </location>
</feature>
<evidence type="ECO:0000256" key="1">
    <source>
        <dbReference type="SAM" id="MobiDB-lite"/>
    </source>
</evidence>
<keyword evidence="2" id="KW-1185">Reference proteome</keyword>